<dbReference type="Proteomes" id="UP000011689">
    <property type="component" value="Unassembled WGS sequence"/>
</dbReference>
<keyword evidence="9" id="KW-0326">Glycosidase</keyword>
<dbReference type="GO" id="GO:0035485">
    <property type="term" value="F:adenine/guanine mispair binding"/>
    <property type="evidence" value="ECO:0007669"/>
    <property type="project" value="TreeGrafter"/>
</dbReference>
<evidence type="ECO:0000313" key="11">
    <source>
        <dbReference type="EMBL" id="ELZ62270.1"/>
    </source>
</evidence>
<keyword evidence="8" id="KW-0234">DNA repair</keyword>
<organism evidence="11 12">
    <name type="scientific">Halorubrum hochstenium ATCC 700873</name>
    <dbReference type="NCBI Taxonomy" id="1227481"/>
    <lineage>
        <taxon>Archaea</taxon>
        <taxon>Methanobacteriati</taxon>
        <taxon>Methanobacteriota</taxon>
        <taxon>Stenosarchaea group</taxon>
        <taxon>Halobacteria</taxon>
        <taxon>Halobacteriales</taxon>
        <taxon>Haloferacaceae</taxon>
        <taxon>Halorubrum</taxon>
    </lineage>
</organism>
<evidence type="ECO:0000256" key="1">
    <source>
        <dbReference type="ARBA" id="ARBA00001966"/>
    </source>
</evidence>
<keyword evidence="5" id="KW-0378">Hydrolase</keyword>
<feature type="domain" description="HhH-GPD" evidence="10">
    <location>
        <begin position="1"/>
        <end position="148"/>
    </location>
</feature>
<dbReference type="GO" id="GO:0006284">
    <property type="term" value="P:base-excision repair"/>
    <property type="evidence" value="ECO:0007669"/>
    <property type="project" value="InterPro"/>
</dbReference>
<gene>
    <name evidence="11" type="ORF">C467_00357</name>
</gene>
<dbReference type="GO" id="GO:0000701">
    <property type="term" value="F:purine-specific mismatch base pair DNA N-glycosylase activity"/>
    <property type="evidence" value="ECO:0007669"/>
    <property type="project" value="TreeGrafter"/>
</dbReference>
<keyword evidence="4" id="KW-0227">DNA damage</keyword>
<dbReference type="GO" id="GO:0051539">
    <property type="term" value="F:4 iron, 4 sulfur cluster binding"/>
    <property type="evidence" value="ECO:0007669"/>
    <property type="project" value="InterPro"/>
</dbReference>
<reference evidence="11 12" key="1">
    <citation type="journal article" date="2014" name="PLoS Genet.">
        <title>Phylogenetically driven sequencing of extremely halophilic archaea reveals strategies for static and dynamic osmo-response.</title>
        <authorList>
            <person name="Becker E.A."/>
            <person name="Seitzer P.M."/>
            <person name="Tritt A."/>
            <person name="Larsen D."/>
            <person name="Krusor M."/>
            <person name="Yao A.I."/>
            <person name="Wu D."/>
            <person name="Madern D."/>
            <person name="Eisen J.A."/>
            <person name="Darling A.E."/>
            <person name="Facciotti M.T."/>
        </authorList>
    </citation>
    <scope>NUCLEOTIDE SEQUENCE [LARGE SCALE GENOMIC DNA]</scope>
    <source>
        <strain evidence="11 12">ATCC 700873</strain>
    </source>
</reference>
<keyword evidence="7" id="KW-0411">Iron-sulfur</keyword>
<proteinExistence type="inferred from homology"/>
<dbReference type="PANTHER" id="PTHR42944">
    <property type="entry name" value="ADENINE DNA GLYCOSYLASE"/>
    <property type="match status" value="1"/>
</dbReference>
<evidence type="ECO:0000259" key="10">
    <source>
        <dbReference type="SMART" id="SM00478"/>
    </source>
</evidence>
<dbReference type="EMBL" id="AOJO01000003">
    <property type="protein sequence ID" value="ELZ62270.1"/>
    <property type="molecule type" value="Genomic_DNA"/>
</dbReference>
<evidence type="ECO:0000313" key="12">
    <source>
        <dbReference type="Proteomes" id="UP000011689"/>
    </source>
</evidence>
<evidence type="ECO:0000256" key="3">
    <source>
        <dbReference type="ARBA" id="ARBA00022723"/>
    </source>
</evidence>
<evidence type="ECO:0000256" key="4">
    <source>
        <dbReference type="ARBA" id="ARBA00022763"/>
    </source>
</evidence>
<evidence type="ECO:0000256" key="5">
    <source>
        <dbReference type="ARBA" id="ARBA00022801"/>
    </source>
</evidence>
<dbReference type="SUPFAM" id="SSF48150">
    <property type="entry name" value="DNA-glycosylase"/>
    <property type="match status" value="1"/>
</dbReference>
<comment type="cofactor">
    <cofactor evidence="1">
        <name>[4Fe-4S] cluster</name>
        <dbReference type="ChEBI" id="CHEBI:49883"/>
    </cofactor>
</comment>
<comment type="caution">
    <text evidence="11">The sequence shown here is derived from an EMBL/GenBank/DDBJ whole genome shotgun (WGS) entry which is preliminary data.</text>
</comment>
<dbReference type="Gene3D" id="1.10.340.30">
    <property type="entry name" value="Hypothetical protein, domain 2"/>
    <property type="match status" value="1"/>
</dbReference>
<dbReference type="SMART" id="SM00525">
    <property type="entry name" value="FES"/>
    <property type="match status" value="1"/>
</dbReference>
<dbReference type="Gene3D" id="1.10.1670.10">
    <property type="entry name" value="Helix-hairpin-Helix base-excision DNA repair enzymes (C-terminal)"/>
    <property type="match status" value="1"/>
</dbReference>
<name>M0FQL8_9EURY</name>
<dbReference type="GO" id="GO:0006298">
    <property type="term" value="P:mismatch repair"/>
    <property type="evidence" value="ECO:0007669"/>
    <property type="project" value="TreeGrafter"/>
</dbReference>
<evidence type="ECO:0000256" key="7">
    <source>
        <dbReference type="ARBA" id="ARBA00023014"/>
    </source>
</evidence>
<comment type="similarity">
    <text evidence="2">Belongs to the Nth/MutY family.</text>
</comment>
<dbReference type="InterPro" id="IPR044298">
    <property type="entry name" value="MIG/MutY"/>
</dbReference>
<dbReference type="InterPro" id="IPR011257">
    <property type="entry name" value="DNA_glycosylase"/>
</dbReference>
<keyword evidence="3" id="KW-0479">Metal-binding</keyword>
<dbReference type="AlphaFoldDB" id="M0FQL8"/>
<evidence type="ECO:0000256" key="8">
    <source>
        <dbReference type="ARBA" id="ARBA00023204"/>
    </source>
</evidence>
<dbReference type="SMART" id="SM00478">
    <property type="entry name" value="ENDO3c"/>
    <property type="match status" value="1"/>
</dbReference>
<dbReference type="GO" id="GO:0034039">
    <property type="term" value="F:8-oxo-7,8-dihydroguanine DNA N-glycosylase activity"/>
    <property type="evidence" value="ECO:0007669"/>
    <property type="project" value="TreeGrafter"/>
</dbReference>
<dbReference type="InterPro" id="IPR003265">
    <property type="entry name" value="HhH-GPD_domain"/>
</dbReference>
<evidence type="ECO:0000256" key="2">
    <source>
        <dbReference type="ARBA" id="ARBA00008343"/>
    </source>
</evidence>
<dbReference type="GO" id="GO:0046872">
    <property type="term" value="F:metal ion binding"/>
    <property type="evidence" value="ECO:0007669"/>
    <property type="project" value="UniProtKB-KW"/>
</dbReference>
<evidence type="ECO:0000256" key="6">
    <source>
        <dbReference type="ARBA" id="ARBA00023004"/>
    </source>
</evidence>
<keyword evidence="6" id="KW-0408">Iron</keyword>
<accession>M0FQL8</accession>
<protein>
    <submittedName>
        <fullName evidence="11">A/G-specific DNA-adenine glycosylase</fullName>
    </submittedName>
</protein>
<dbReference type="Pfam" id="PF00730">
    <property type="entry name" value="HhH-GPD"/>
    <property type="match status" value="1"/>
</dbReference>
<keyword evidence="12" id="KW-1185">Reference proteome</keyword>
<dbReference type="PANTHER" id="PTHR42944:SF1">
    <property type="entry name" value="ADENINE DNA GLYCOSYLASE"/>
    <property type="match status" value="1"/>
</dbReference>
<evidence type="ECO:0000256" key="9">
    <source>
        <dbReference type="ARBA" id="ARBA00023295"/>
    </source>
</evidence>
<dbReference type="CDD" id="cd00056">
    <property type="entry name" value="ENDO3c"/>
    <property type="match status" value="1"/>
</dbReference>
<dbReference type="InterPro" id="IPR023170">
    <property type="entry name" value="HhH_base_excis_C"/>
</dbReference>
<sequence length="175" mass="20073">MLKQTRSPTVHRIYQEFIEEYPTVEALAEADREELIEIIQPLGLYNYRADAFIEIGERTADGGLPEDEDLLSDLPQVGPYVLNATLCFGFGEERPIMDTNVERIYSRVFQNSGVDEFDEGDFWELAECMLPEREARQYNLGLLDFGYSICTHSSPSCDECFASEYCGYYQNRDDG</sequence>
<dbReference type="GO" id="GO:0032357">
    <property type="term" value="F:oxidized purine DNA binding"/>
    <property type="evidence" value="ECO:0007669"/>
    <property type="project" value="TreeGrafter"/>
</dbReference>
<dbReference type="STRING" id="1227481.C467_00357"/>
<dbReference type="InterPro" id="IPR003651">
    <property type="entry name" value="Endonuclease3_FeS-loop_motif"/>
</dbReference>